<evidence type="ECO:0000256" key="2">
    <source>
        <dbReference type="SAM" id="Phobius"/>
    </source>
</evidence>
<feature type="transmembrane region" description="Helical" evidence="2">
    <location>
        <begin position="502"/>
        <end position="518"/>
    </location>
</feature>
<evidence type="ECO:0000256" key="1">
    <source>
        <dbReference type="SAM" id="MobiDB-lite"/>
    </source>
</evidence>
<keyword evidence="2" id="KW-0812">Transmembrane</keyword>
<sequence length="525" mass="57356">MHLTRVGKAIGLAAGVVMGVATLGIAGSERLAAPGQMPPNTVALSDMMRELSEKPGFTDAVMDQIQHASKAGAALLTPTLMHRMRELILGKDWQGLDRFPGWTMREINPTVRVVGHVAGKDEAVEKTATAGGKPSGGNTPAPAAPKNGGPVDLTKYLDLGPYALDASGSEDLDKPSTRPGFSEAGLVSSLGDGVVRGDGPDERVAPMHSESARLAEVLNRLSMNIGPVIMSPRPDEKEPFIAWMNGQASVTPEELMQALIATGHDVMVADSRYFANFGHFHYKGQDVMMPFWVNAQIVVPGTNRPLLVPVSHAEYEWFIRGPKINADVSFYFGIDGKAEFRTMDQKDQPWVMNRHAHEYRGKDAVEVTRLTGRMIQTYAHQHQARPTLPFGGYYALGVCQDVVAAIELKLTGKTTLFPNTADGSLFTDERDAEINDLIRRIPKDRNGRPPEPERIFGSLPTEDLAGVTIPGLGPDLVAVHQAWHDGTLERTRPKWRRVMKNSLYGVGLVLAVGTLLFVRRRRNRV</sequence>
<feature type="region of interest" description="Disordered" evidence="1">
    <location>
        <begin position="167"/>
        <end position="194"/>
    </location>
</feature>
<protein>
    <submittedName>
        <fullName evidence="3">Uncharacterized protein</fullName>
    </submittedName>
</protein>
<dbReference type="Proteomes" id="UP000198356">
    <property type="component" value="Unassembled WGS sequence"/>
</dbReference>
<dbReference type="EMBL" id="FZOU01000007">
    <property type="protein sequence ID" value="SNT32361.1"/>
    <property type="molecule type" value="Genomic_DNA"/>
</dbReference>
<keyword evidence="4" id="KW-1185">Reference proteome</keyword>
<name>A0A239LPI5_9BACT</name>
<organism evidence="3 4">
    <name type="scientific">Granulicella rosea</name>
    <dbReference type="NCBI Taxonomy" id="474952"/>
    <lineage>
        <taxon>Bacteria</taxon>
        <taxon>Pseudomonadati</taxon>
        <taxon>Acidobacteriota</taxon>
        <taxon>Terriglobia</taxon>
        <taxon>Terriglobales</taxon>
        <taxon>Acidobacteriaceae</taxon>
        <taxon>Granulicella</taxon>
    </lineage>
</organism>
<reference evidence="3 4" key="1">
    <citation type="submission" date="2017-06" db="EMBL/GenBank/DDBJ databases">
        <authorList>
            <person name="Kim H.J."/>
            <person name="Triplett B.A."/>
        </authorList>
    </citation>
    <scope>NUCLEOTIDE SEQUENCE [LARGE SCALE GENOMIC DNA]</scope>
    <source>
        <strain evidence="3 4">DSM 18704</strain>
    </source>
</reference>
<keyword evidence="2" id="KW-0472">Membrane</keyword>
<accession>A0A239LPI5</accession>
<keyword evidence="2" id="KW-1133">Transmembrane helix</keyword>
<proteinExistence type="predicted"/>
<gene>
    <name evidence="3" type="ORF">SAMN05421770_107185</name>
</gene>
<evidence type="ECO:0000313" key="3">
    <source>
        <dbReference type="EMBL" id="SNT32361.1"/>
    </source>
</evidence>
<feature type="region of interest" description="Disordered" evidence="1">
    <location>
        <begin position="127"/>
        <end position="147"/>
    </location>
</feature>
<dbReference type="RefSeq" id="WP_245818073.1">
    <property type="nucleotide sequence ID" value="NZ_FZOU01000007.1"/>
</dbReference>
<dbReference type="AlphaFoldDB" id="A0A239LPI5"/>
<evidence type="ECO:0000313" key="4">
    <source>
        <dbReference type="Proteomes" id="UP000198356"/>
    </source>
</evidence>